<accession>A0A8W8MZ24</accession>
<feature type="chain" id="PRO_5042431969" evidence="1">
    <location>
        <begin position="18"/>
        <end position="137"/>
    </location>
</feature>
<evidence type="ECO:0000256" key="1">
    <source>
        <dbReference type="SAM" id="SignalP"/>
    </source>
</evidence>
<evidence type="ECO:0000313" key="3">
    <source>
        <dbReference type="Proteomes" id="UP000005408"/>
    </source>
</evidence>
<dbReference type="EnsemblMetazoa" id="G3945.1">
    <property type="protein sequence ID" value="G3945.1:cds"/>
    <property type="gene ID" value="G3945"/>
</dbReference>
<keyword evidence="3" id="KW-1185">Reference proteome</keyword>
<protein>
    <submittedName>
        <fullName evidence="2">Uncharacterized protein</fullName>
    </submittedName>
</protein>
<proteinExistence type="predicted"/>
<dbReference type="AlphaFoldDB" id="A0A8W8MZ24"/>
<keyword evidence="1" id="KW-0732">Signal</keyword>
<organism evidence="2 3">
    <name type="scientific">Magallana gigas</name>
    <name type="common">Pacific oyster</name>
    <name type="synonym">Crassostrea gigas</name>
    <dbReference type="NCBI Taxonomy" id="29159"/>
    <lineage>
        <taxon>Eukaryota</taxon>
        <taxon>Metazoa</taxon>
        <taxon>Spiralia</taxon>
        <taxon>Lophotrochozoa</taxon>
        <taxon>Mollusca</taxon>
        <taxon>Bivalvia</taxon>
        <taxon>Autobranchia</taxon>
        <taxon>Pteriomorphia</taxon>
        <taxon>Ostreida</taxon>
        <taxon>Ostreoidea</taxon>
        <taxon>Ostreidae</taxon>
        <taxon>Magallana</taxon>
    </lineage>
</organism>
<evidence type="ECO:0000313" key="2">
    <source>
        <dbReference type="EnsemblMetazoa" id="G3945.2:cds"/>
    </source>
</evidence>
<dbReference type="EnsemblMetazoa" id="G3945.2">
    <property type="protein sequence ID" value="G3945.2:cds"/>
    <property type="gene ID" value="G3945"/>
</dbReference>
<dbReference type="Proteomes" id="UP000005408">
    <property type="component" value="Unassembled WGS sequence"/>
</dbReference>
<sequence length="137" mass="15649">MSVRCLVAWITIISVLSHTPVIGSHTGIRSGNYPIYRRLSPAKVSSLFPSYLRRIADRNSPLPRRQRPPFVYSSPNKVLLKNGPKGPVISKKFLNRGCPVLNCPVMRVPSRCKVPVFFRYNGRLCRGCYKNVCRRQY</sequence>
<feature type="signal peptide" evidence="1">
    <location>
        <begin position="1"/>
        <end position="17"/>
    </location>
</feature>
<reference evidence="2" key="1">
    <citation type="submission" date="2022-08" db="UniProtKB">
        <authorList>
            <consortium name="EnsemblMetazoa"/>
        </authorList>
    </citation>
    <scope>IDENTIFICATION</scope>
    <source>
        <strain evidence="2">05x7-T-G4-1.051#20</strain>
    </source>
</reference>
<name>A0A8W8MZ24_MAGGI</name>